<dbReference type="OrthoDB" id="5279008at2759"/>
<evidence type="ECO:0000313" key="2">
    <source>
        <dbReference type="Proteomes" id="UP000654913"/>
    </source>
</evidence>
<evidence type="ECO:0000313" key="1">
    <source>
        <dbReference type="EMBL" id="BCS30248.1"/>
    </source>
</evidence>
<dbReference type="SUPFAM" id="SSF52047">
    <property type="entry name" value="RNI-like"/>
    <property type="match status" value="1"/>
</dbReference>
<dbReference type="Proteomes" id="UP000654913">
    <property type="component" value="Chromosome 8"/>
</dbReference>
<proteinExistence type="predicted"/>
<dbReference type="EMBL" id="AP024450">
    <property type="protein sequence ID" value="BCS30248.1"/>
    <property type="molecule type" value="Genomic_DNA"/>
</dbReference>
<reference evidence="1" key="1">
    <citation type="submission" date="2021-01" db="EMBL/GenBank/DDBJ databases">
        <authorList>
            <consortium name="Aspergillus puulaauensis MK2 genome sequencing consortium"/>
            <person name="Kazuki M."/>
            <person name="Futagami T."/>
        </authorList>
    </citation>
    <scope>NUCLEOTIDE SEQUENCE</scope>
    <source>
        <strain evidence="1">MK2</strain>
    </source>
</reference>
<name>A0A7R8AUU8_9EURO</name>
<organism evidence="1 2">
    <name type="scientific">Aspergillus puulaauensis</name>
    <dbReference type="NCBI Taxonomy" id="1220207"/>
    <lineage>
        <taxon>Eukaryota</taxon>
        <taxon>Fungi</taxon>
        <taxon>Dikarya</taxon>
        <taxon>Ascomycota</taxon>
        <taxon>Pezizomycotina</taxon>
        <taxon>Eurotiomycetes</taxon>
        <taxon>Eurotiomycetidae</taxon>
        <taxon>Eurotiales</taxon>
        <taxon>Aspergillaceae</taxon>
        <taxon>Aspergillus</taxon>
    </lineage>
</organism>
<gene>
    <name evidence="1" type="ORF">APUU_80551A</name>
</gene>
<keyword evidence="2" id="KW-1185">Reference proteome</keyword>
<protein>
    <submittedName>
        <fullName evidence="1">Uncharacterized protein</fullName>
    </submittedName>
</protein>
<reference evidence="1" key="2">
    <citation type="submission" date="2021-02" db="EMBL/GenBank/DDBJ databases">
        <title>Aspergillus puulaauensis MK2 genome sequence.</title>
        <authorList>
            <person name="Futagami T."/>
            <person name="Mori K."/>
            <person name="Kadooka C."/>
            <person name="Tanaka T."/>
        </authorList>
    </citation>
    <scope>NUCLEOTIDE SEQUENCE</scope>
    <source>
        <strain evidence="1">MK2</strain>
    </source>
</reference>
<dbReference type="Gene3D" id="3.80.10.10">
    <property type="entry name" value="Ribonuclease Inhibitor"/>
    <property type="match status" value="1"/>
</dbReference>
<sequence>MRYEFYRVWAKLESFIVKEGVLGQHDWDYLQELLRRTPRLQTLDVDFSWSKKSCFFLEPASFKSDRFHLKSLYLSQMTAANSHDIIEVLEPHRQSLQNITIRGLSLQADGYRNFIKALSRGFPALKEVSFKRIHNGGHFGIAAPGNPLMDLSDGLSFKIEECQGCMHIAGVSYSGPNMKAALEMIAANIEFPNL</sequence>
<dbReference type="GeneID" id="64980245"/>
<dbReference type="KEGG" id="apuu:APUU_80551A"/>
<accession>A0A7R8AUU8</accession>
<dbReference type="AlphaFoldDB" id="A0A7R8AUU8"/>
<dbReference type="InterPro" id="IPR032675">
    <property type="entry name" value="LRR_dom_sf"/>
</dbReference>
<dbReference type="RefSeq" id="XP_041562434.1">
    <property type="nucleotide sequence ID" value="XM_041696844.1"/>
</dbReference>